<comment type="similarity">
    <text evidence="6">Belongs to the ABC-4 integral membrane protein family.</text>
</comment>
<protein>
    <submittedName>
        <fullName evidence="9">FtsX-like permease family protein</fullName>
    </submittedName>
</protein>
<feature type="domain" description="ABC3 transporter permease C-terminal" evidence="8">
    <location>
        <begin position="720"/>
        <end position="838"/>
    </location>
</feature>
<dbReference type="EMBL" id="CP065989">
    <property type="protein sequence ID" value="QQB13377.1"/>
    <property type="molecule type" value="Genomic_DNA"/>
</dbReference>
<dbReference type="PANTHER" id="PTHR30572">
    <property type="entry name" value="MEMBRANE COMPONENT OF TRANSPORTER-RELATED"/>
    <property type="match status" value="1"/>
</dbReference>
<evidence type="ECO:0000256" key="4">
    <source>
        <dbReference type="ARBA" id="ARBA00022989"/>
    </source>
</evidence>
<feature type="transmembrane region" description="Helical" evidence="7">
    <location>
        <begin position="452"/>
        <end position="471"/>
    </location>
</feature>
<evidence type="ECO:0000256" key="2">
    <source>
        <dbReference type="ARBA" id="ARBA00022475"/>
    </source>
</evidence>
<evidence type="ECO:0000256" key="7">
    <source>
        <dbReference type="SAM" id="Phobius"/>
    </source>
</evidence>
<comment type="subcellular location">
    <subcellularLocation>
        <location evidence="1">Cell membrane</location>
        <topology evidence="1">Multi-pass membrane protein</topology>
    </subcellularLocation>
</comment>
<keyword evidence="5 7" id="KW-0472">Membrane</keyword>
<gene>
    <name evidence="9" type="ORF">I6H47_11065</name>
</gene>
<keyword evidence="3 7" id="KW-0812">Transmembrane</keyword>
<evidence type="ECO:0000313" key="10">
    <source>
        <dbReference type="Proteomes" id="UP000595374"/>
    </source>
</evidence>
<evidence type="ECO:0000256" key="1">
    <source>
        <dbReference type="ARBA" id="ARBA00004651"/>
    </source>
</evidence>
<dbReference type="GO" id="GO:0005886">
    <property type="term" value="C:plasma membrane"/>
    <property type="evidence" value="ECO:0007669"/>
    <property type="project" value="UniProtKB-SubCell"/>
</dbReference>
<accession>A0A7T3ZXD8</accession>
<evidence type="ECO:0000256" key="6">
    <source>
        <dbReference type="ARBA" id="ARBA00038076"/>
    </source>
</evidence>
<feature type="transmembrane region" description="Helical" evidence="7">
    <location>
        <begin position="806"/>
        <end position="828"/>
    </location>
</feature>
<feature type="transmembrane region" description="Helical" evidence="7">
    <location>
        <begin position="276"/>
        <end position="303"/>
    </location>
</feature>
<dbReference type="RefSeq" id="WP_198498584.1">
    <property type="nucleotide sequence ID" value="NZ_CP065989.1"/>
</dbReference>
<dbReference type="AlphaFoldDB" id="A0A7T3ZXD8"/>
<evidence type="ECO:0000259" key="8">
    <source>
        <dbReference type="Pfam" id="PF02687"/>
    </source>
</evidence>
<proteinExistence type="inferred from homology"/>
<name>A0A7T3ZXD8_9MICO</name>
<organism evidence="9 10">
    <name type="scientific">Brevibacterium casei</name>
    <dbReference type="NCBI Taxonomy" id="33889"/>
    <lineage>
        <taxon>Bacteria</taxon>
        <taxon>Bacillati</taxon>
        <taxon>Actinomycetota</taxon>
        <taxon>Actinomycetes</taxon>
        <taxon>Micrococcales</taxon>
        <taxon>Brevibacteriaceae</taxon>
        <taxon>Brevibacterium</taxon>
    </lineage>
</organism>
<reference evidence="9 10" key="1">
    <citation type="submission" date="2020-12" db="EMBL/GenBank/DDBJ databases">
        <title>FDA dAtabase for Regulatory Grade micrObial Sequences (FDA-ARGOS): Supporting development and validation of Infectious Disease Dx tests.</title>
        <authorList>
            <person name="Sproer C."/>
            <person name="Gronow S."/>
            <person name="Severitt S."/>
            <person name="Schroder I."/>
            <person name="Tallon L."/>
            <person name="Sadzewicz L."/>
            <person name="Zhao X."/>
            <person name="Boylan J."/>
            <person name="Ott S."/>
            <person name="Bowen H."/>
            <person name="Vavikolanu K."/>
            <person name="Mehta A."/>
            <person name="Aluvathingal J."/>
            <person name="Nadendla S."/>
            <person name="Lowell S."/>
            <person name="Myers T."/>
            <person name="Yan Y."/>
            <person name="Sichtig H."/>
        </authorList>
    </citation>
    <scope>NUCLEOTIDE SEQUENCE [LARGE SCALE GENOMIC DNA]</scope>
    <source>
        <strain evidence="9 10">FDAARGOS_990</strain>
    </source>
</reference>
<feature type="transmembrane region" description="Helical" evidence="7">
    <location>
        <begin position="375"/>
        <end position="394"/>
    </location>
</feature>
<feature type="transmembrane region" description="Helical" evidence="7">
    <location>
        <begin position="427"/>
        <end position="446"/>
    </location>
</feature>
<feature type="transmembrane region" description="Helical" evidence="7">
    <location>
        <begin position="12"/>
        <end position="36"/>
    </location>
</feature>
<feature type="transmembrane region" description="Helical" evidence="7">
    <location>
        <begin position="513"/>
        <end position="531"/>
    </location>
</feature>
<evidence type="ECO:0000313" key="9">
    <source>
        <dbReference type="EMBL" id="QQB13377.1"/>
    </source>
</evidence>
<dbReference type="InterPro" id="IPR003838">
    <property type="entry name" value="ABC3_permease_C"/>
</dbReference>
<feature type="transmembrane region" description="Helical" evidence="7">
    <location>
        <begin position="712"/>
        <end position="741"/>
    </location>
</feature>
<keyword evidence="2" id="KW-1003">Cell membrane</keyword>
<feature type="transmembrane region" description="Helical" evidence="7">
    <location>
        <begin position="762"/>
        <end position="794"/>
    </location>
</feature>
<dbReference type="GO" id="GO:0022857">
    <property type="term" value="F:transmembrane transporter activity"/>
    <property type="evidence" value="ECO:0007669"/>
    <property type="project" value="TreeGrafter"/>
</dbReference>
<keyword evidence="4 7" id="KW-1133">Transmembrane helix</keyword>
<evidence type="ECO:0000256" key="5">
    <source>
        <dbReference type="ARBA" id="ARBA00023136"/>
    </source>
</evidence>
<feature type="domain" description="ABC3 transporter permease C-terminal" evidence="8">
    <location>
        <begin position="286"/>
        <end position="401"/>
    </location>
</feature>
<sequence length="846" mass="86655">MIAVAFAQIRVHFARFTAIGLGIALAAGFVSATLIISASLDASVRDGISQSYANADLVLMPETGADLDPSAVAAFSDDLAAQPGIGAVDVAASAIASGRSDAFADTDFAISPTPVDPGLDTFAVREGTRPQAPTDLVVDTGTAADLGLGVGDVVRFSTASARIDTDAEEMPIYRAPRSAVTDFTVVGIAEMGEDPTLAGLPRALTTAASYREHFAQIGRVSAIQIDLDADSVDPAAVRAGVDAFLADSALRGQLQTLSVDEAIDRQVAEFSQGSSFIAWMLLGCAGISVVVAVLVVSNTFSVIVAGRRRELALLRCLGASRRQLYGSVLVEGLVVGLAGSVVGVIAGIGVSAALIAVARRFWESEFAYVSLSVPGWALVLGVVVGVILTLAATIRPARSAIAVTPLEALQPFDVTGAPTRQSRVRGAAGWGSIAIGAVSIVAALVFAAGSSAWIVVGAVGGALVVVGIVLCSGQIIPPVVSWIGDLAVTPWGLPGQLATLNTLRNRRRTGSTAAALVIGVTLVSTLVVGGMSTKATLSAGLEQHFPIDVAVSLGNGTDATTLSDIRDIDGVDTAVLAYHGQVVDDEAELYILDPGSAEALLGDAAPPLVPGRVTVPADYPRDTVVVRGLTDTAFPVERAGESTRAYFTTADVGNAIGISPAATAVLITLTPDQSVTDILRIRQDVAEALDVPTDEVIGSAVDRGLFSQVIDVLLLMAVGVLFVAVLIALIGVSNTISLSVIERRRENSLLRALGLSLAQLRALLAFEAVLISVVAALIGLALGGTLGIVATRLITADFSNAFVVDWSLLASAGILVVAMLAGILSALAPARRAARLSPVEGLKQEN</sequence>
<dbReference type="InterPro" id="IPR050250">
    <property type="entry name" value="Macrolide_Exporter_MacB"/>
</dbReference>
<dbReference type="PANTHER" id="PTHR30572:SF4">
    <property type="entry name" value="ABC TRANSPORTER PERMEASE YTRF"/>
    <property type="match status" value="1"/>
</dbReference>
<feature type="transmembrane region" description="Helical" evidence="7">
    <location>
        <begin position="324"/>
        <end position="355"/>
    </location>
</feature>
<evidence type="ECO:0000256" key="3">
    <source>
        <dbReference type="ARBA" id="ARBA00022692"/>
    </source>
</evidence>
<dbReference type="Pfam" id="PF02687">
    <property type="entry name" value="FtsX"/>
    <property type="match status" value="2"/>
</dbReference>
<dbReference type="Proteomes" id="UP000595374">
    <property type="component" value="Chromosome"/>
</dbReference>